<gene>
    <name evidence="1" type="ORF">HPB50_024739</name>
</gene>
<accession>A0ACB7SI06</accession>
<dbReference type="EMBL" id="CM023484">
    <property type="protein sequence ID" value="KAH6934513.1"/>
    <property type="molecule type" value="Genomic_DNA"/>
</dbReference>
<evidence type="ECO:0000313" key="2">
    <source>
        <dbReference type="Proteomes" id="UP000821845"/>
    </source>
</evidence>
<sequence length="188" mass="20360">MATVRDAAELARDVPRTVPKIAKRGGRRRSAQRRRRPRTSWRTKEEETTSGRSSEGATLFRAPNAGDAAARSGPVRPARRGRQRRRQTMTRGALTVDNDRGPLDGEGDGHAPCQGMAGRRGSSSATSTAGAPGGRFKRSRKSRCHEVAVRPDTAARLTAEVGSAPCLPGSIILDTSYLRRCGNFRHES</sequence>
<protein>
    <submittedName>
        <fullName evidence="1">Uncharacterized protein</fullName>
    </submittedName>
</protein>
<comment type="caution">
    <text evidence="1">The sequence shown here is derived from an EMBL/GenBank/DDBJ whole genome shotgun (WGS) entry which is preliminary data.</text>
</comment>
<name>A0ACB7SI06_HYAAI</name>
<organism evidence="1 2">
    <name type="scientific">Hyalomma asiaticum</name>
    <name type="common">Tick</name>
    <dbReference type="NCBI Taxonomy" id="266040"/>
    <lineage>
        <taxon>Eukaryota</taxon>
        <taxon>Metazoa</taxon>
        <taxon>Ecdysozoa</taxon>
        <taxon>Arthropoda</taxon>
        <taxon>Chelicerata</taxon>
        <taxon>Arachnida</taxon>
        <taxon>Acari</taxon>
        <taxon>Parasitiformes</taxon>
        <taxon>Ixodida</taxon>
        <taxon>Ixodoidea</taxon>
        <taxon>Ixodidae</taxon>
        <taxon>Hyalomminae</taxon>
        <taxon>Hyalomma</taxon>
    </lineage>
</organism>
<evidence type="ECO:0000313" key="1">
    <source>
        <dbReference type="EMBL" id="KAH6934513.1"/>
    </source>
</evidence>
<dbReference type="Proteomes" id="UP000821845">
    <property type="component" value="Chromosome 4"/>
</dbReference>
<reference evidence="1" key="1">
    <citation type="submission" date="2020-05" db="EMBL/GenBank/DDBJ databases">
        <title>Large-scale comparative analyses of tick genomes elucidate their genetic diversity and vector capacities.</title>
        <authorList>
            <person name="Jia N."/>
            <person name="Wang J."/>
            <person name="Shi W."/>
            <person name="Du L."/>
            <person name="Sun Y."/>
            <person name="Zhan W."/>
            <person name="Jiang J."/>
            <person name="Wang Q."/>
            <person name="Zhang B."/>
            <person name="Ji P."/>
            <person name="Sakyi L.B."/>
            <person name="Cui X."/>
            <person name="Yuan T."/>
            <person name="Jiang B."/>
            <person name="Yang W."/>
            <person name="Lam T.T.-Y."/>
            <person name="Chang Q."/>
            <person name="Ding S."/>
            <person name="Wang X."/>
            <person name="Zhu J."/>
            <person name="Ruan X."/>
            <person name="Zhao L."/>
            <person name="Wei J."/>
            <person name="Que T."/>
            <person name="Du C."/>
            <person name="Cheng J."/>
            <person name="Dai P."/>
            <person name="Han X."/>
            <person name="Huang E."/>
            <person name="Gao Y."/>
            <person name="Liu J."/>
            <person name="Shao H."/>
            <person name="Ye R."/>
            <person name="Li L."/>
            <person name="Wei W."/>
            <person name="Wang X."/>
            <person name="Wang C."/>
            <person name="Yang T."/>
            <person name="Huo Q."/>
            <person name="Li W."/>
            <person name="Guo W."/>
            <person name="Chen H."/>
            <person name="Zhou L."/>
            <person name="Ni X."/>
            <person name="Tian J."/>
            <person name="Zhou Y."/>
            <person name="Sheng Y."/>
            <person name="Liu T."/>
            <person name="Pan Y."/>
            <person name="Xia L."/>
            <person name="Li J."/>
            <person name="Zhao F."/>
            <person name="Cao W."/>
        </authorList>
    </citation>
    <scope>NUCLEOTIDE SEQUENCE</scope>
    <source>
        <strain evidence="1">Hyas-2018</strain>
    </source>
</reference>
<keyword evidence="2" id="KW-1185">Reference proteome</keyword>
<proteinExistence type="predicted"/>